<evidence type="ECO:0000256" key="6">
    <source>
        <dbReference type="SAM" id="Phobius"/>
    </source>
</evidence>
<comment type="subcellular location">
    <subcellularLocation>
        <location evidence="1">Cell membrane</location>
        <topology evidence="1">Multi-pass membrane protein</topology>
    </subcellularLocation>
</comment>
<reference evidence="7 8" key="1">
    <citation type="submission" date="2024-01" db="EMBL/GenBank/DDBJ databases">
        <title>Complete genome of Cladobotryum mycophilum ATHUM6906.</title>
        <authorList>
            <person name="Christinaki A.C."/>
            <person name="Myridakis A.I."/>
            <person name="Kouvelis V.N."/>
        </authorList>
    </citation>
    <scope>NUCLEOTIDE SEQUENCE [LARGE SCALE GENOMIC DNA]</scope>
    <source>
        <strain evidence="7 8">ATHUM6906</strain>
    </source>
</reference>
<evidence type="ECO:0000256" key="1">
    <source>
        <dbReference type="ARBA" id="ARBA00004651"/>
    </source>
</evidence>
<gene>
    <name evidence="7" type="ORF">PT974_03687</name>
</gene>
<evidence type="ECO:0000256" key="4">
    <source>
        <dbReference type="ARBA" id="ARBA00023136"/>
    </source>
</evidence>
<dbReference type="SUPFAM" id="SSF144083">
    <property type="entry name" value="Magnesium transport protein CorA, transmembrane region"/>
    <property type="match status" value="1"/>
</dbReference>
<keyword evidence="3 6" id="KW-1133">Transmembrane helix</keyword>
<feature type="region of interest" description="Disordered" evidence="5">
    <location>
        <begin position="1"/>
        <end position="37"/>
    </location>
</feature>
<dbReference type="PANTHER" id="PTHR46494:SF1">
    <property type="entry name" value="CORA FAMILY METAL ION TRANSPORTER (EUROFUNG)"/>
    <property type="match status" value="1"/>
</dbReference>
<dbReference type="Proteomes" id="UP001338125">
    <property type="component" value="Unassembled WGS sequence"/>
</dbReference>
<evidence type="ECO:0000256" key="2">
    <source>
        <dbReference type="ARBA" id="ARBA00022692"/>
    </source>
</evidence>
<proteinExistence type="predicted"/>
<sequence length="570" mass="64973">MSIHLQPLSPRSESQSNMSRRSSRRRSANGPRQLNPDEYAEAVKHYSSLPKGPNYIRLSNFLQNKRNSSVVVQVDLVPSTRPRTPLDRQISGYQDIATVYPLTVGDRDGENDAANSPHAFQLPTQLYEFQPGKESCIVFLRGFLSAAWINNVGGRYFVDPEFFCRHLDFRSAQDKSNNFSVPSLPSSSWHLMELPVTTLGSWESSPFGTLPSSWIEKARKDGKAALLEHHHRLSKLSDSEMVVGESMIRDHYVFDEIHFAIDQRISICMQQAEDDSQEDEKRKFRLIVWIDAGTGASSRFTYPWDIEPLKSLLHPIINYRPMIALKGHLFQPSDSADMDPSTLQDSLSQLSKDYGRSLRRDTKALDPFYALTEILQFSANSQRQFLNMIDAKLQIYTTQSPAQDHEILPHLKYTQQILYRRILDIKRVLMSMENTTRPAWTKDAGEIGKQKSGIAARAIQSDFNDLLDHAESLYDRTKEAITVLQSSISITESHMASLQADKAQKLTFLAAVFVPVSVATGVFGMNFKELKAEKVSVYWFFVVVVIVAILIFALFKLNWNWLWRRNKKAT</sequence>
<dbReference type="Gene3D" id="1.20.58.340">
    <property type="entry name" value="Magnesium transport protein CorA, transmembrane region"/>
    <property type="match status" value="1"/>
</dbReference>
<keyword evidence="8" id="KW-1185">Reference proteome</keyword>
<dbReference type="EMBL" id="JAVFKD010000004">
    <property type="protein sequence ID" value="KAK5995286.1"/>
    <property type="molecule type" value="Genomic_DNA"/>
</dbReference>
<keyword evidence="2 6" id="KW-0812">Transmembrane</keyword>
<dbReference type="InterPro" id="IPR045863">
    <property type="entry name" value="CorA_TM1_TM2"/>
</dbReference>
<evidence type="ECO:0000256" key="3">
    <source>
        <dbReference type="ARBA" id="ARBA00022989"/>
    </source>
</evidence>
<dbReference type="PANTHER" id="PTHR46494">
    <property type="entry name" value="CORA FAMILY METAL ION TRANSPORTER (EUROFUNG)"/>
    <property type="match status" value="1"/>
</dbReference>
<organism evidence="7 8">
    <name type="scientific">Cladobotryum mycophilum</name>
    <dbReference type="NCBI Taxonomy" id="491253"/>
    <lineage>
        <taxon>Eukaryota</taxon>
        <taxon>Fungi</taxon>
        <taxon>Dikarya</taxon>
        <taxon>Ascomycota</taxon>
        <taxon>Pezizomycotina</taxon>
        <taxon>Sordariomycetes</taxon>
        <taxon>Hypocreomycetidae</taxon>
        <taxon>Hypocreales</taxon>
        <taxon>Hypocreaceae</taxon>
        <taxon>Cladobotryum</taxon>
    </lineage>
</organism>
<evidence type="ECO:0000313" key="7">
    <source>
        <dbReference type="EMBL" id="KAK5995286.1"/>
    </source>
</evidence>
<evidence type="ECO:0000256" key="5">
    <source>
        <dbReference type="SAM" id="MobiDB-lite"/>
    </source>
</evidence>
<comment type="caution">
    <text evidence="7">The sequence shown here is derived from an EMBL/GenBank/DDBJ whole genome shotgun (WGS) entry which is preliminary data.</text>
</comment>
<keyword evidence="4 6" id="KW-0472">Membrane</keyword>
<dbReference type="InterPro" id="IPR002523">
    <property type="entry name" value="MgTranspt_CorA/ZnTranspt_ZntB"/>
</dbReference>
<protein>
    <submittedName>
        <fullName evidence="7">Uncharacterized protein</fullName>
    </submittedName>
</protein>
<feature type="transmembrane region" description="Helical" evidence="6">
    <location>
        <begin position="537"/>
        <end position="559"/>
    </location>
</feature>
<name>A0ABR0SU90_9HYPO</name>
<feature type="compositionally biased region" description="Low complexity" evidence="5">
    <location>
        <begin position="11"/>
        <end position="20"/>
    </location>
</feature>
<dbReference type="Pfam" id="PF01544">
    <property type="entry name" value="CorA"/>
    <property type="match status" value="1"/>
</dbReference>
<accession>A0ABR0SU90</accession>
<evidence type="ECO:0000313" key="8">
    <source>
        <dbReference type="Proteomes" id="UP001338125"/>
    </source>
</evidence>